<organism evidence="2 3">
    <name type="scientific">Rubritalea squalenifaciens DSM 18772</name>
    <dbReference type="NCBI Taxonomy" id="1123071"/>
    <lineage>
        <taxon>Bacteria</taxon>
        <taxon>Pseudomonadati</taxon>
        <taxon>Verrucomicrobiota</taxon>
        <taxon>Verrucomicrobiia</taxon>
        <taxon>Verrucomicrobiales</taxon>
        <taxon>Rubritaleaceae</taxon>
        <taxon>Rubritalea</taxon>
    </lineage>
</organism>
<dbReference type="OrthoDB" id="187407at2"/>
<keyword evidence="3" id="KW-1185">Reference proteome</keyword>
<feature type="compositionally biased region" description="Basic and acidic residues" evidence="1">
    <location>
        <begin position="63"/>
        <end position="84"/>
    </location>
</feature>
<proteinExistence type="predicted"/>
<accession>A0A1M6PDE8</accession>
<dbReference type="EMBL" id="FQYR01000005">
    <property type="protein sequence ID" value="SHK05947.1"/>
    <property type="molecule type" value="Genomic_DNA"/>
</dbReference>
<dbReference type="AlphaFoldDB" id="A0A1M6PDE8"/>
<reference evidence="2 3" key="1">
    <citation type="submission" date="2016-11" db="EMBL/GenBank/DDBJ databases">
        <authorList>
            <person name="Jaros S."/>
            <person name="Januszkiewicz K."/>
            <person name="Wedrychowicz H."/>
        </authorList>
    </citation>
    <scope>NUCLEOTIDE SEQUENCE [LARGE SCALE GENOMIC DNA]</scope>
    <source>
        <strain evidence="2 3">DSM 18772</strain>
    </source>
</reference>
<evidence type="ECO:0000313" key="2">
    <source>
        <dbReference type="EMBL" id="SHK05947.1"/>
    </source>
</evidence>
<evidence type="ECO:0000313" key="3">
    <source>
        <dbReference type="Proteomes" id="UP000184510"/>
    </source>
</evidence>
<sequence>MAASARYMNEKPEDKNSLDLSALDFGPAWAREGEGKTKKNYKDYEPRGAGSRKPFKGKGGRPQHGEGRKFDRGDKRRGKFDGKKGGRPPRPAFVQAPEGVSAEIMPIEAGVDNMAKEISAAGRTYSVFELAHVVLGARERFHIVFRKEEGAEDLLQCKKDHSVYLTKEECVAHFLVSDWKSEFYEEEEVETEPPTGSFQAIAKCGLSGEILGPPNYHAYTHNVLELHRTRFAHMDLERYKSRIQTVRSEEAVSEWLESMKKKTQYKVVGEEGVVLDDPLAVTKHFQEKHFDEVFRATHRADVPSDIPAKLLSPGLLTLLKETVADQRRYPGKLASFLCRQLSGRHLAVFKWQGKLHCGPSRPHVVPEETTIADRPKQMLDWVQANPGGGVDQLWKDVLPEGISEEAKKEWYHDLHWLLNQGYVVLMSDGHLYDSALSKEKPKAKKVKSAKSGVTKKSKPQSKSAEPESSEEVKSEPVAKESADKQSEVPASDSKEIAEEVKTEDSEAEEA</sequence>
<feature type="compositionally biased region" description="Basic and acidic residues" evidence="1">
    <location>
        <begin position="470"/>
        <end position="504"/>
    </location>
</feature>
<name>A0A1M6PDE8_9BACT</name>
<dbReference type="Proteomes" id="UP000184510">
    <property type="component" value="Unassembled WGS sequence"/>
</dbReference>
<dbReference type="STRING" id="1123071.SAMN02745181_3154"/>
<feature type="compositionally biased region" description="Basic and acidic residues" evidence="1">
    <location>
        <begin position="31"/>
        <end position="46"/>
    </location>
</feature>
<dbReference type="InParanoid" id="A0A1M6PDE8"/>
<feature type="compositionally biased region" description="Basic residues" evidence="1">
    <location>
        <begin position="441"/>
        <end position="459"/>
    </location>
</feature>
<evidence type="ECO:0000256" key="1">
    <source>
        <dbReference type="SAM" id="MobiDB-lite"/>
    </source>
</evidence>
<feature type="compositionally biased region" description="Basic and acidic residues" evidence="1">
    <location>
        <begin position="8"/>
        <end position="17"/>
    </location>
</feature>
<protein>
    <submittedName>
        <fullName evidence="2">Uncharacterized protein</fullName>
    </submittedName>
</protein>
<dbReference type="RefSeq" id="WP_143184703.1">
    <property type="nucleotide sequence ID" value="NZ_FQYR01000005.1"/>
</dbReference>
<feature type="region of interest" description="Disordered" evidence="1">
    <location>
        <begin position="438"/>
        <end position="510"/>
    </location>
</feature>
<feature type="region of interest" description="Disordered" evidence="1">
    <location>
        <begin position="1"/>
        <end position="94"/>
    </location>
</feature>
<gene>
    <name evidence="2" type="ORF">SAMN02745181_3154</name>
</gene>